<feature type="domain" description="FAD/NAD(P)-binding" evidence="2">
    <location>
        <begin position="114"/>
        <end position="434"/>
    </location>
</feature>
<dbReference type="Proteomes" id="UP000294980">
    <property type="component" value="Unassembled WGS sequence"/>
</dbReference>
<dbReference type="Gene3D" id="3.50.50.60">
    <property type="entry name" value="FAD/NAD(P)-binding domain"/>
    <property type="match status" value="3"/>
</dbReference>
<dbReference type="SUPFAM" id="SSF54292">
    <property type="entry name" value="2Fe-2S ferredoxin-like"/>
    <property type="match status" value="1"/>
</dbReference>
<organism evidence="3 4">
    <name type="scientific">Chromatocurvus halotolerans</name>
    <dbReference type="NCBI Taxonomy" id="1132028"/>
    <lineage>
        <taxon>Bacteria</taxon>
        <taxon>Pseudomonadati</taxon>
        <taxon>Pseudomonadota</taxon>
        <taxon>Gammaproteobacteria</taxon>
        <taxon>Cellvibrionales</taxon>
        <taxon>Halieaceae</taxon>
        <taxon>Chromatocurvus</taxon>
    </lineage>
</organism>
<accession>A0A4R2KW87</accession>
<dbReference type="InterPro" id="IPR051691">
    <property type="entry name" value="Metab_Enz_Cyan_OpOx_G3PDH"/>
</dbReference>
<evidence type="ECO:0000313" key="3">
    <source>
        <dbReference type="EMBL" id="TCO77107.1"/>
    </source>
</evidence>
<dbReference type="AlphaFoldDB" id="A0A4R2KW87"/>
<reference evidence="3 4" key="1">
    <citation type="submission" date="2019-03" db="EMBL/GenBank/DDBJ databases">
        <title>Genomic Encyclopedia of Type Strains, Phase IV (KMG-IV): sequencing the most valuable type-strain genomes for metagenomic binning, comparative biology and taxonomic classification.</title>
        <authorList>
            <person name="Goeker M."/>
        </authorList>
    </citation>
    <scope>NUCLEOTIDE SEQUENCE [LARGE SCALE GENOMIC DNA]</scope>
    <source>
        <strain evidence="3 4">DSM 23344</strain>
    </source>
</reference>
<dbReference type="InterPro" id="IPR023753">
    <property type="entry name" value="FAD/NAD-binding_dom"/>
</dbReference>
<dbReference type="Gene3D" id="1.10.10.1100">
    <property type="entry name" value="BFD-like [2Fe-2S]-binding domain"/>
    <property type="match status" value="1"/>
</dbReference>
<dbReference type="PRINTS" id="PR00411">
    <property type="entry name" value="PNDRDTASEI"/>
</dbReference>
<evidence type="ECO:0000256" key="1">
    <source>
        <dbReference type="ARBA" id="ARBA00023002"/>
    </source>
</evidence>
<dbReference type="Pfam" id="PF13510">
    <property type="entry name" value="Fer2_4"/>
    <property type="match status" value="1"/>
</dbReference>
<dbReference type="InterPro" id="IPR042204">
    <property type="entry name" value="2Fe-2S-bd_N"/>
</dbReference>
<dbReference type="EMBL" id="SLWX01000003">
    <property type="protein sequence ID" value="TCO77107.1"/>
    <property type="molecule type" value="Genomic_DNA"/>
</dbReference>
<dbReference type="Gene3D" id="3.10.20.440">
    <property type="entry name" value="2Fe-2S iron-sulphur cluster binding domain, sarcosine oxidase, alpha subunit, N-terminal domain"/>
    <property type="match status" value="1"/>
</dbReference>
<dbReference type="GO" id="GO:0051536">
    <property type="term" value="F:iron-sulfur cluster binding"/>
    <property type="evidence" value="ECO:0007669"/>
    <property type="project" value="InterPro"/>
</dbReference>
<dbReference type="OrthoDB" id="9801699at2"/>
<dbReference type="InterPro" id="IPR041854">
    <property type="entry name" value="BFD-like_2Fe2S-bd_dom_sf"/>
</dbReference>
<keyword evidence="4" id="KW-1185">Reference proteome</keyword>
<keyword evidence="1" id="KW-0560">Oxidoreductase</keyword>
<dbReference type="RefSeq" id="WP_117317308.1">
    <property type="nucleotide sequence ID" value="NZ_QQSW01000008.1"/>
</dbReference>
<dbReference type="GO" id="GO:0016491">
    <property type="term" value="F:oxidoreductase activity"/>
    <property type="evidence" value="ECO:0007669"/>
    <property type="project" value="UniProtKB-KW"/>
</dbReference>
<evidence type="ECO:0000259" key="2">
    <source>
        <dbReference type="Pfam" id="PF07992"/>
    </source>
</evidence>
<gene>
    <name evidence="3" type="ORF">EV688_103121</name>
</gene>
<dbReference type="InterPro" id="IPR036010">
    <property type="entry name" value="2Fe-2S_ferredoxin-like_sf"/>
</dbReference>
<dbReference type="SUPFAM" id="SSF51905">
    <property type="entry name" value="FAD/NAD(P)-binding domain"/>
    <property type="match status" value="1"/>
</dbReference>
<name>A0A4R2KW87_9GAMM</name>
<dbReference type="Pfam" id="PF07992">
    <property type="entry name" value="Pyr_redox_2"/>
    <property type="match status" value="1"/>
</dbReference>
<proteinExistence type="predicted"/>
<dbReference type="PANTHER" id="PTHR42949">
    <property type="entry name" value="ANAEROBIC GLYCEROL-3-PHOSPHATE DEHYDROGENASE SUBUNIT B"/>
    <property type="match status" value="1"/>
</dbReference>
<dbReference type="CDD" id="cd19946">
    <property type="entry name" value="GlpA-like_Fer2_BFD-like"/>
    <property type="match status" value="1"/>
</dbReference>
<protein>
    <submittedName>
        <fullName evidence="3">Thioredoxin reductase</fullName>
    </submittedName>
</protein>
<evidence type="ECO:0000313" key="4">
    <source>
        <dbReference type="Proteomes" id="UP000294980"/>
    </source>
</evidence>
<dbReference type="PANTHER" id="PTHR42949:SF3">
    <property type="entry name" value="ANAEROBIC GLYCEROL-3-PHOSPHATE DEHYDROGENASE SUBUNIT B"/>
    <property type="match status" value="1"/>
</dbReference>
<dbReference type="InterPro" id="IPR036188">
    <property type="entry name" value="FAD/NAD-bd_sf"/>
</dbReference>
<sequence>MRIHTAGIHRDSDPLTFDFEGTPVTAYAGESVAAALVSAEQWHWRETRSGETRGLFCGMGVCGECTVSVDGSARRACLEMARPGLQVTRQPARRAVAESAETPPERHWQTVETDVLVVGAGPAGLAAAAAAARAGARVTVVDERAKAGGQYFKQPGDGFDIAEARLDHQFQEGRQLYRDAAAAGVSFIFGATVWGAFTPREVAVVTEDTCSMIQARRLILSPGAYERPLPFPGWTLPGVMTTGAAQTLLRAYQTAPGQRVLVAGNGPLNLQVARELSAAGVDVVAVAELSRRPGPTLVGPLLRMLRNGPGLVADGIGHLTALLRRRVPVLHQHVICSAEGDGKVTRASVVKIDAEGQPLRGTEVSFDVDAVCMGYGFLPQSELARALECRHDYDPVTGVLAIQRGLDSRTSVNDVFVAGDAGGLGGAKVAQAQGTLAGTAAAADLGLEGDSTEHVTRARALALRHQRFQTALWQVYAAPDVGLALSTPETIMCRCESVRRDTLAACFASGVAGIGAVKRETRAGMGRCQGRYCAALLAKMAGQAGFEVAVESDLFAPRTPFKPMPIGSLATAYDASRPPDREAEAR</sequence>
<comment type="caution">
    <text evidence="3">The sequence shown here is derived from an EMBL/GenBank/DDBJ whole genome shotgun (WGS) entry which is preliminary data.</text>
</comment>
<dbReference type="PRINTS" id="PR00368">
    <property type="entry name" value="FADPNR"/>
</dbReference>